<sequence length="270" mass="26326">MDAHGEAPAAPGRGPGRRLTAAVVVLLVVVIAIVVAVVGRGAGDTGEVQVVGATAAGDGTAAAEDPAADAGTAAGPSSRGAPTAGPPAGTDPPGTEPPGTEPPGTDEPADADRPGPDQPAEGTAPGSAGLDGPPVGDDEESQPQPAPALPRLELPSVPPASAAAEGSLVAGFPESIVPVLVDATVRSSSVAAEDDRIQVTLVATTEAPAQEVVDEYWAAFGAQGFAQSPRPAVPGTEAHAFTRDRHALLLSVRPNGSGTVFTVAGVLVTG</sequence>
<evidence type="ECO:0000256" key="1">
    <source>
        <dbReference type="SAM" id="MobiDB-lite"/>
    </source>
</evidence>
<keyword evidence="2" id="KW-0472">Membrane</keyword>
<proteinExistence type="predicted"/>
<feature type="transmembrane region" description="Helical" evidence="2">
    <location>
        <begin position="20"/>
        <end position="39"/>
    </location>
</feature>
<dbReference type="OrthoDB" id="5185854at2"/>
<gene>
    <name evidence="3" type="ORF">EDD32_0497</name>
</gene>
<dbReference type="EMBL" id="RKRA01000001">
    <property type="protein sequence ID" value="RPF26073.1"/>
    <property type="molecule type" value="Genomic_DNA"/>
</dbReference>
<name>A0A3N4Z0G7_9MICO</name>
<accession>A0A3N4Z0G7</accession>
<keyword evidence="2" id="KW-0812">Transmembrane</keyword>
<comment type="caution">
    <text evidence="3">The sequence shown here is derived from an EMBL/GenBank/DDBJ whole genome shotgun (WGS) entry which is preliminary data.</text>
</comment>
<dbReference type="AlphaFoldDB" id="A0A3N4Z0G7"/>
<evidence type="ECO:0000313" key="3">
    <source>
        <dbReference type="EMBL" id="RPF26073.1"/>
    </source>
</evidence>
<feature type="compositionally biased region" description="Low complexity" evidence="1">
    <location>
        <begin position="61"/>
        <end position="93"/>
    </location>
</feature>
<organism evidence="3 4">
    <name type="scientific">Georgenia muralis</name>
    <dbReference type="NCBI Taxonomy" id="154117"/>
    <lineage>
        <taxon>Bacteria</taxon>
        <taxon>Bacillati</taxon>
        <taxon>Actinomycetota</taxon>
        <taxon>Actinomycetes</taxon>
        <taxon>Micrococcales</taxon>
        <taxon>Bogoriellaceae</taxon>
        <taxon>Georgenia</taxon>
    </lineage>
</organism>
<dbReference type="RefSeq" id="WP_123914307.1">
    <property type="nucleotide sequence ID" value="NZ_RKRA01000001.1"/>
</dbReference>
<protein>
    <submittedName>
        <fullName evidence="3">Uncharacterized protein</fullName>
    </submittedName>
</protein>
<feature type="region of interest" description="Disordered" evidence="1">
    <location>
        <begin position="61"/>
        <end position="158"/>
    </location>
</feature>
<keyword evidence="2" id="KW-1133">Transmembrane helix</keyword>
<keyword evidence="4" id="KW-1185">Reference proteome</keyword>
<dbReference type="Proteomes" id="UP000280726">
    <property type="component" value="Unassembled WGS sequence"/>
</dbReference>
<evidence type="ECO:0000256" key="2">
    <source>
        <dbReference type="SAM" id="Phobius"/>
    </source>
</evidence>
<evidence type="ECO:0000313" key="4">
    <source>
        <dbReference type="Proteomes" id="UP000280726"/>
    </source>
</evidence>
<reference evidence="3 4" key="1">
    <citation type="submission" date="2018-11" db="EMBL/GenBank/DDBJ databases">
        <title>Sequencing the genomes of 1000 actinobacteria strains.</title>
        <authorList>
            <person name="Klenk H.-P."/>
        </authorList>
    </citation>
    <scope>NUCLEOTIDE SEQUENCE [LARGE SCALE GENOMIC DNA]</scope>
    <source>
        <strain evidence="3 4">DSM 14418</strain>
    </source>
</reference>